<proteinExistence type="evidence at transcript level"/>
<organism evidence="3">
    <name type="scientific">Amblyomma americanum</name>
    <name type="common">Lone star tick</name>
    <dbReference type="NCBI Taxonomy" id="6943"/>
    <lineage>
        <taxon>Eukaryota</taxon>
        <taxon>Metazoa</taxon>
        <taxon>Ecdysozoa</taxon>
        <taxon>Arthropoda</taxon>
        <taxon>Chelicerata</taxon>
        <taxon>Arachnida</taxon>
        <taxon>Acari</taxon>
        <taxon>Parasitiformes</taxon>
        <taxon>Ixodida</taxon>
        <taxon>Ixodoidea</taxon>
        <taxon>Ixodidae</taxon>
        <taxon>Amblyomminae</taxon>
        <taxon>Amblyomma</taxon>
    </lineage>
</organism>
<dbReference type="InterPro" id="IPR002970">
    <property type="entry name" value="Tick_his-bd"/>
</dbReference>
<keyword evidence="2" id="KW-0732">Signal</keyword>
<dbReference type="InterPro" id="IPR012674">
    <property type="entry name" value="Calycin"/>
</dbReference>
<protein>
    <submittedName>
        <fullName evidence="3">Putative lipocalin-6 1</fullName>
    </submittedName>
</protein>
<reference evidence="3" key="1">
    <citation type="journal article" date="2015" name="PLoS ONE">
        <title>An Insight into the Sialome of the Lone Star Tick, Amblyomma americanum, with a Glimpse on Its Time Dependent Gene Expression.</title>
        <authorList>
            <person name="Karim S."/>
            <person name="Ribeiro J.M."/>
        </authorList>
    </citation>
    <scope>NUCLEOTIDE SEQUENCE</scope>
    <source>
        <tissue evidence="3">Salivary gland</tissue>
    </source>
</reference>
<dbReference type="GO" id="GO:0030682">
    <property type="term" value="P:symbiont-mediated perturbation of host defenses"/>
    <property type="evidence" value="ECO:0007669"/>
    <property type="project" value="InterPro"/>
</dbReference>
<name>A0A0C9R6I8_AMBAM</name>
<dbReference type="Pfam" id="PF02098">
    <property type="entry name" value="His_binding"/>
    <property type="match status" value="1"/>
</dbReference>
<evidence type="ECO:0000313" key="3">
    <source>
        <dbReference type="EMBL" id="JAG92545.1"/>
    </source>
</evidence>
<dbReference type="GO" id="GO:0043176">
    <property type="term" value="F:amine binding"/>
    <property type="evidence" value="ECO:0007669"/>
    <property type="project" value="InterPro"/>
</dbReference>
<dbReference type="Gene3D" id="2.40.128.20">
    <property type="match status" value="1"/>
</dbReference>
<dbReference type="SUPFAM" id="SSF50814">
    <property type="entry name" value="Lipocalins"/>
    <property type="match status" value="1"/>
</dbReference>
<feature type="compositionally biased region" description="Basic and acidic residues" evidence="1">
    <location>
        <begin position="153"/>
        <end position="167"/>
    </location>
</feature>
<feature type="region of interest" description="Disordered" evidence="1">
    <location>
        <begin position="146"/>
        <end position="167"/>
    </location>
</feature>
<feature type="signal peptide" evidence="2">
    <location>
        <begin position="1"/>
        <end position="18"/>
    </location>
</feature>
<feature type="chain" id="PRO_5002201820" evidence="2">
    <location>
        <begin position="19"/>
        <end position="218"/>
    </location>
</feature>
<dbReference type="EMBL" id="GBZX01000195">
    <property type="protein sequence ID" value="JAG92545.1"/>
    <property type="molecule type" value="mRNA"/>
</dbReference>
<dbReference type="AlphaFoldDB" id="A0A0C9R6I8"/>
<evidence type="ECO:0000256" key="1">
    <source>
        <dbReference type="SAM" id="MobiDB-lite"/>
    </source>
</evidence>
<sequence length="218" mass="24068">MAAVAWLVLCAHIINAFGAETPHSCPPASGSVDSIDGFKLLKVGRTFRLAQSTGTSYTSTAFRCITATAIDKPDADYKVTTMVRYAYPDSETWPSYNRTFEFECASGTYSKMNSIEEDGATSLSYQFFSTDPSCTIVEDITPQPSAIEYTRPQQRDSNPDGTQERRGDCMLWVEGTTTQPDEKCIESFKKLCGQHARMRFNTVGCQKPAPKSGVQEES</sequence>
<accession>A0A0C9R6I8</accession>
<evidence type="ECO:0000256" key="2">
    <source>
        <dbReference type="SAM" id="SignalP"/>
    </source>
</evidence>